<evidence type="ECO:0000313" key="2">
    <source>
        <dbReference type="EMBL" id="SPJ73184.1"/>
    </source>
</evidence>
<organism evidence="2 3">
    <name type="scientific">Fusarium torulosum</name>
    <dbReference type="NCBI Taxonomy" id="33205"/>
    <lineage>
        <taxon>Eukaryota</taxon>
        <taxon>Fungi</taxon>
        <taxon>Dikarya</taxon>
        <taxon>Ascomycota</taxon>
        <taxon>Pezizomycotina</taxon>
        <taxon>Sordariomycetes</taxon>
        <taxon>Hypocreomycetidae</taxon>
        <taxon>Hypocreales</taxon>
        <taxon>Nectriaceae</taxon>
        <taxon>Fusarium</taxon>
    </lineage>
</organism>
<name>A0AAE8SF83_9HYPO</name>
<comment type="caution">
    <text evidence="2">The sequence shown here is derived from an EMBL/GenBank/DDBJ whole genome shotgun (WGS) entry which is preliminary data.</text>
</comment>
<keyword evidence="3" id="KW-1185">Reference proteome</keyword>
<gene>
    <name evidence="2" type="ORF">FTOL_02914</name>
</gene>
<evidence type="ECO:0000256" key="1">
    <source>
        <dbReference type="SAM" id="Phobius"/>
    </source>
</evidence>
<keyword evidence="1" id="KW-1133">Transmembrane helix</keyword>
<proteinExistence type="predicted"/>
<evidence type="ECO:0000313" key="3">
    <source>
        <dbReference type="Proteomes" id="UP001187734"/>
    </source>
</evidence>
<dbReference type="AlphaFoldDB" id="A0AAE8SF83"/>
<protein>
    <submittedName>
        <fullName evidence="2">Uncharacterized protein</fullName>
    </submittedName>
</protein>
<feature type="transmembrane region" description="Helical" evidence="1">
    <location>
        <begin position="50"/>
        <end position="70"/>
    </location>
</feature>
<keyword evidence="1" id="KW-0472">Membrane</keyword>
<keyword evidence="1" id="KW-0812">Transmembrane</keyword>
<accession>A0AAE8SF83</accession>
<dbReference type="Proteomes" id="UP001187734">
    <property type="component" value="Unassembled WGS sequence"/>
</dbReference>
<feature type="transmembrane region" description="Helical" evidence="1">
    <location>
        <begin position="82"/>
        <end position="101"/>
    </location>
</feature>
<sequence length="104" mass="11839">MEFAGPIWALLSQWRAHVIPGIPGIRAPPAPPHWNPIRKAIHYTFNKRCWTIFFELAGYIGAMKFFIRVAHGRLFEIPIHSFAELVASLISLVVISAWITAYEP</sequence>
<reference evidence="2" key="1">
    <citation type="submission" date="2018-03" db="EMBL/GenBank/DDBJ databases">
        <authorList>
            <person name="Guldener U."/>
        </authorList>
    </citation>
    <scope>NUCLEOTIDE SEQUENCE</scope>
</reference>
<dbReference type="EMBL" id="ONZP01000089">
    <property type="protein sequence ID" value="SPJ73184.1"/>
    <property type="molecule type" value="Genomic_DNA"/>
</dbReference>